<comment type="caution">
    <text evidence="1">The sequence shown here is derived from an EMBL/GenBank/DDBJ whole genome shotgun (WGS) entry which is preliminary data.</text>
</comment>
<dbReference type="Proteomes" id="UP001596302">
    <property type="component" value="Unassembled WGS sequence"/>
</dbReference>
<keyword evidence="2" id="KW-1185">Reference proteome</keyword>
<reference evidence="2" key="1">
    <citation type="journal article" date="2019" name="Int. J. Syst. Evol. Microbiol.">
        <title>The Global Catalogue of Microorganisms (GCM) 10K type strain sequencing project: providing services to taxonomists for standard genome sequencing and annotation.</title>
        <authorList>
            <consortium name="The Broad Institute Genomics Platform"/>
            <consortium name="The Broad Institute Genome Sequencing Center for Infectious Disease"/>
            <person name="Wu L."/>
            <person name="Ma J."/>
        </authorList>
    </citation>
    <scope>NUCLEOTIDE SEQUENCE [LARGE SCALE GENOMIC DNA]</scope>
    <source>
        <strain evidence="2">CCM 8391</strain>
    </source>
</reference>
<name>A0ABW1J5B8_9PSEU</name>
<dbReference type="PANTHER" id="PTHR43179:SF7">
    <property type="entry name" value="RHAMNOSYLTRANSFERASE WBBL"/>
    <property type="match status" value="1"/>
</dbReference>
<dbReference type="RefSeq" id="WP_379585613.1">
    <property type="nucleotide sequence ID" value="NZ_JBHSQW010000031.1"/>
</dbReference>
<dbReference type="EMBL" id="JBHSQW010000031">
    <property type="protein sequence ID" value="MFC5995540.1"/>
    <property type="molecule type" value="Genomic_DNA"/>
</dbReference>
<evidence type="ECO:0000313" key="1">
    <source>
        <dbReference type="EMBL" id="MFC5995540.1"/>
    </source>
</evidence>
<sequence>MEPHLIGYGDELAVITVSRSAEEPVERLRASAVRATGRPFRFLEATTGSARAAPEVLAIGEDIGYPGAVNRAVHGLDPRVGWVAVAEPDVVWGDGALDALLAAGERWPRAGALAPRLTDPGGGSPGVPLPGRWVADALLAPAWSRAAEPVRCGDGSDAEGPAGLLRGACLLVRRIAFDSVDGFDARYPVPLAERDFTDRLHRAGWLTVAVPGASAVRTGTGAGPAMPLDEQHRLARRYLSERHRGLRQAPRRAMYAALLAARCAALRRT</sequence>
<dbReference type="InterPro" id="IPR029044">
    <property type="entry name" value="Nucleotide-diphossugar_trans"/>
</dbReference>
<organism evidence="1 2">
    <name type="scientific">Pseudonocardia hispaniensis</name>
    <dbReference type="NCBI Taxonomy" id="904933"/>
    <lineage>
        <taxon>Bacteria</taxon>
        <taxon>Bacillati</taxon>
        <taxon>Actinomycetota</taxon>
        <taxon>Actinomycetes</taxon>
        <taxon>Pseudonocardiales</taxon>
        <taxon>Pseudonocardiaceae</taxon>
        <taxon>Pseudonocardia</taxon>
    </lineage>
</organism>
<evidence type="ECO:0000313" key="2">
    <source>
        <dbReference type="Proteomes" id="UP001596302"/>
    </source>
</evidence>
<protein>
    <submittedName>
        <fullName evidence="1">dTDP-Rha--alpha-D-GlcNAc-pyrophosphate polyprenol alpha-3-L-rhamnosyltransferase</fullName>
    </submittedName>
</protein>
<dbReference type="PANTHER" id="PTHR43179">
    <property type="entry name" value="RHAMNOSYLTRANSFERASE WBBL"/>
    <property type="match status" value="1"/>
</dbReference>
<gene>
    <name evidence="1" type="ORF">ACFQE5_15100</name>
</gene>
<proteinExistence type="predicted"/>
<dbReference type="SUPFAM" id="SSF53448">
    <property type="entry name" value="Nucleotide-diphospho-sugar transferases"/>
    <property type="match status" value="1"/>
</dbReference>
<accession>A0ABW1J5B8</accession>
<dbReference type="Gene3D" id="3.90.550.10">
    <property type="entry name" value="Spore Coat Polysaccharide Biosynthesis Protein SpsA, Chain A"/>
    <property type="match status" value="1"/>
</dbReference>